<comment type="caution">
    <text evidence="2">The sequence shown here is derived from an EMBL/GenBank/DDBJ whole genome shotgun (WGS) entry which is preliminary data.</text>
</comment>
<dbReference type="AlphaFoldDB" id="A0AAU9VGM2"/>
<evidence type="ECO:0000313" key="3">
    <source>
        <dbReference type="Proteomes" id="UP001153954"/>
    </source>
</evidence>
<dbReference type="EMBL" id="CAKOGL010000055">
    <property type="protein sequence ID" value="CAH2109102.1"/>
    <property type="molecule type" value="Genomic_DNA"/>
</dbReference>
<organism evidence="2 3">
    <name type="scientific">Euphydryas editha</name>
    <name type="common">Edith's checkerspot</name>
    <dbReference type="NCBI Taxonomy" id="104508"/>
    <lineage>
        <taxon>Eukaryota</taxon>
        <taxon>Metazoa</taxon>
        <taxon>Ecdysozoa</taxon>
        <taxon>Arthropoda</taxon>
        <taxon>Hexapoda</taxon>
        <taxon>Insecta</taxon>
        <taxon>Pterygota</taxon>
        <taxon>Neoptera</taxon>
        <taxon>Endopterygota</taxon>
        <taxon>Lepidoptera</taxon>
        <taxon>Glossata</taxon>
        <taxon>Ditrysia</taxon>
        <taxon>Papilionoidea</taxon>
        <taxon>Nymphalidae</taxon>
        <taxon>Nymphalinae</taxon>
        <taxon>Euphydryas</taxon>
    </lineage>
</organism>
<keyword evidence="3" id="KW-1185">Reference proteome</keyword>
<reference evidence="2" key="1">
    <citation type="submission" date="2022-03" db="EMBL/GenBank/DDBJ databases">
        <authorList>
            <person name="Tunstrom K."/>
        </authorList>
    </citation>
    <scope>NUCLEOTIDE SEQUENCE</scope>
</reference>
<name>A0AAU9VGM2_EUPED</name>
<protein>
    <submittedName>
        <fullName evidence="2">Uncharacterized protein</fullName>
    </submittedName>
</protein>
<feature type="region of interest" description="Disordered" evidence="1">
    <location>
        <begin position="32"/>
        <end position="67"/>
    </location>
</feature>
<sequence length="90" mass="10635">MEIRKSLQPKLIEERKKGNFAYIKYDKLIIKENSRTNDKRKREKPTSPQAELHPRKQQTLSSSKNNRINAFDMMRSRSHSLSTISTTMNQ</sequence>
<proteinExistence type="predicted"/>
<gene>
    <name evidence="2" type="ORF">EEDITHA_LOCUS22970</name>
</gene>
<accession>A0AAU9VGM2</accession>
<dbReference type="Proteomes" id="UP001153954">
    <property type="component" value="Unassembled WGS sequence"/>
</dbReference>
<feature type="compositionally biased region" description="Polar residues" evidence="1">
    <location>
        <begin position="57"/>
        <end position="67"/>
    </location>
</feature>
<evidence type="ECO:0000256" key="1">
    <source>
        <dbReference type="SAM" id="MobiDB-lite"/>
    </source>
</evidence>
<evidence type="ECO:0000313" key="2">
    <source>
        <dbReference type="EMBL" id="CAH2109102.1"/>
    </source>
</evidence>